<dbReference type="AlphaFoldDB" id="A0A397GD41"/>
<evidence type="ECO:0000313" key="2">
    <source>
        <dbReference type="Proteomes" id="UP000266861"/>
    </source>
</evidence>
<sequence>MKPGNHPGSSGYPILRSFGYPDDLLGHDKENNQEHNTRLMQILPFSCTIFEDLLSENLTMEKIDIPLNLYNENVNSENFKVLQLQKERYDLIETILYQDSINELLEKWKDIIKKMACEAIPKRIGVQ</sequence>
<organism evidence="1 2">
    <name type="scientific">Diversispora epigaea</name>
    <dbReference type="NCBI Taxonomy" id="1348612"/>
    <lineage>
        <taxon>Eukaryota</taxon>
        <taxon>Fungi</taxon>
        <taxon>Fungi incertae sedis</taxon>
        <taxon>Mucoromycota</taxon>
        <taxon>Glomeromycotina</taxon>
        <taxon>Glomeromycetes</taxon>
        <taxon>Diversisporales</taxon>
        <taxon>Diversisporaceae</taxon>
        <taxon>Diversispora</taxon>
    </lineage>
</organism>
<dbReference type="EMBL" id="PQFF01000477">
    <property type="protein sequence ID" value="RHZ48039.1"/>
    <property type="molecule type" value="Genomic_DNA"/>
</dbReference>
<reference evidence="1 2" key="1">
    <citation type="submission" date="2018-08" db="EMBL/GenBank/DDBJ databases">
        <title>Genome and evolution of the arbuscular mycorrhizal fungus Diversispora epigaea (formerly Glomus versiforme) and its bacterial endosymbionts.</title>
        <authorList>
            <person name="Sun X."/>
            <person name="Fei Z."/>
            <person name="Harrison M."/>
        </authorList>
    </citation>
    <scope>NUCLEOTIDE SEQUENCE [LARGE SCALE GENOMIC DNA]</scope>
    <source>
        <strain evidence="1 2">IT104</strain>
    </source>
</reference>
<keyword evidence="2" id="KW-1185">Reference proteome</keyword>
<comment type="caution">
    <text evidence="1">The sequence shown here is derived from an EMBL/GenBank/DDBJ whole genome shotgun (WGS) entry which is preliminary data.</text>
</comment>
<dbReference type="OrthoDB" id="10481976at2759"/>
<name>A0A397GD41_9GLOM</name>
<evidence type="ECO:0000313" key="1">
    <source>
        <dbReference type="EMBL" id="RHZ48039.1"/>
    </source>
</evidence>
<accession>A0A397GD41</accession>
<dbReference type="Proteomes" id="UP000266861">
    <property type="component" value="Unassembled WGS sequence"/>
</dbReference>
<proteinExistence type="predicted"/>
<gene>
    <name evidence="1" type="ORF">Glove_562g47</name>
</gene>
<protein>
    <submittedName>
        <fullName evidence="1">Uncharacterized protein</fullName>
    </submittedName>
</protein>